<name>A0AAJ5BYP1_9SPHI</name>
<dbReference type="AlphaFoldDB" id="A0AAJ5BYP1"/>
<dbReference type="KEGG" id="smiz:4412673_00303"/>
<dbReference type="EMBL" id="LT906468">
    <property type="protein sequence ID" value="SNV38295.1"/>
    <property type="molecule type" value="Genomic_DNA"/>
</dbReference>
<proteinExistence type="predicted"/>
<protein>
    <recommendedName>
        <fullName evidence="3">Toprim-like</fullName>
    </recommendedName>
</protein>
<evidence type="ECO:0008006" key="3">
    <source>
        <dbReference type="Google" id="ProtNLM"/>
    </source>
</evidence>
<accession>A0AAJ5BYP1</accession>
<organism evidence="1 2">
    <name type="scientific">Sphingobacterium mizutaii</name>
    <dbReference type="NCBI Taxonomy" id="1010"/>
    <lineage>
        <taxon>Bacteria</taxon>
        <taxon>Pseudomonadati</taxon>
        <taxon>Bacteroidota</taxon>
        <taxon>Sphingobacteriia</taxon>
        <taxon>Sphingobacteriales</taxon>
        <taxon>Sphingobacteriaceae</taxon>
        <taxon>Sphingobacterium</taxon>
    </lineage>
</organism>
<dbReference type="RefSeq" id="WP_093100882.1">
    <property type="nucleotide sequence ID" value="NZ_FNGK01000009.1"/>
</dbReference>
<dbReference type="Proteomes" id="UP000215355">
    <property type="component" value="Chromosome 1"/>
</dbReference>
<gene>
    <name evidence="1" type="ORF">SAMEA4412673_00303</name>
</gene>
<evidence type="ECO:0000313" key="1">
    <source>
        <dbReference type="EMBL" id="SNV38295.1"/>
    </source>
</evidence>
<sequence>MTSKKKEIPSFNDELSLTALLSKLGHEPVCTKDEEIQYAAVFTSRSSNSVILTVNNNLNSWFDRSLGKGGNVIDFARAYWPELSTEQIEQKLLEIMAKIESASLTENRSKRKRKPKKLPHYQIDRVRPLGQTTEITDFLKETGLWEIADLNVQEVHYFIIDQKGKRKDFCAAGWQNENSGWEVRAKHFQSCIGTKGLTILSRSETVLAIFPEYTDYLERRNDKKLSYASVMVLNYPSFLPATIKRAQRFEKIMLYVDESRESYGSAIAKFTQELPQTTVFSF</sequence>
<evidence type="ECO:0000313" key="2">
    <source>
        <dbReference type="Proteomes" id="UP000215355"/>
    </source>
</evidence>
<reference evidence="1 2" key="1">
    <citation type="submission" date="2017-06" db="EMBL/GenBank/DDBJ databases">
        <authorList>
            <consortium name="Pathogen Informatics"/>
        </authorList>
    </citation>
    <scope>NUCLEOTIDE SEQUENCE [LARGE SCALE GENOMIC DNA]</scope>
    <source>
        <strain evidence="1 2">NCTC12149</strain>
    </source>
</reference>